<gene>
    <name evidence="1" type="ORF">B2G88_03755</name>
</gene>
<dbReference type="Proteomes" id="UP000196084">
    <property type="component" value="Unassembled WGS sequence"/>
</dbReference>
<name>A0A202ECE3_9EURY</name>
<reference evidence="1 2" key="1">
    <citation type="submission" date="2017-02" db="EMBL/GenBank/DDBJ databases">
        <title>Natronthermophilus aegyptiacus gen. nov.,sp. nov., an aerobic, extremely halophilic alkalithermophilic archaeon isolated from the athalassohaline Wadi An Natrun, Egypt.</title>
        <authorList>
            <person name="Zhao B."/>
        </authorList>
    </citation>
    <scope>NUCLEOTIDE SEQUENCE [LARGE SCALE GENOMIC DNA]</scope>
    <source>
        <strain evidence="1 2">CGMCC 1.3597</strain>
    </source>
</reference>
<organism evidence="1 2">
    <name type="scientific">Natronolimnobius baerhuensis</name>
    <dbReference type="NCBI Taxonomy" id="253108"/>
    <lineage>
        <taxon>Archaea</taxon>
        <taxon>Methanobacteriati</taxon>
        <taxon>Methanobacteriota</taxon>
        <taxon>Stenosarchaea group</taxon>
        <taxon>Halobacteria</taxon>
        <taxon>Halobacteriales</taxon>
        <taxon>Natrialbaceae</taxon>
        <taxon>Natronolimnobius</taxon>
    </lineage>
</organism>
<comment type="caution">
    <text evidence="1">The sequence shown here is derived from an EMBL/GenBank/DDBJ whole genome shotgun (WGS) entry which is preliminary data.</text>
</comment>
<proteinExistence type="predicted"/>
<keyword evidence="2" id="KW-1185">Reference proteome</keyword>
<evidence type="ECO:0000313" key="1">
    <source>
        <dbReference type="EMBL" id="OVE85936.1"/>
    </source>
</evidence>
<protein>
    <submittedName>
        <fullName evidence="1">Uncharacterized protein</fullName>
    </submittedName>
</protein>
<dbReference type="EMBL" id="MWPH01000001">
    <property type="protein sequence ID" value="OVE85936.1"/>
    <property type="molecule type" value="Genomic_DNA"/>
</dbReference>
<dbReference type="AlphaFoldDB" id="A0A202ECE3"/>
<sequence>MASLTSLAGCTDALTAENDVYPAGIHWSATESEFYYVTGFVGSDGYYLGVNVDGESAGTQEGHYEAERRQYIEIEYRYSGPIPQSSDDLLIYVTPDDHEIEEVLVWNAECARNTDNRWRVRPLADPITGVRPVRGRDSVILVTQRDDTNGSPSTWWVWSHNEASRRDLRTVAETAAHDVDLEFLSAGENGHFRTESADFGEVRMHRLTSIPDEFSDLLSDTPQIAFRQEFLH</sequence>
<evidence type="ECO:0000313" key="2">
    <source>
        <dbReference type="Proteomes" id="UP000196084"/>
    </source>
</evidence>
<accession>A0A202ECE3</accession>